<protein>
    <submittedName>
        <fullName evidence="3">Ascorbate-specific PTS system EIIB component</fullName>
        <ecNumber evidence="3">2.7.1.194</ecNumber>
    </submittedName>
</protein>
<dbReference type="Proteomes" id="UP000361836">
    <property type="component" value="Unassembled WGS sequence"/>
</dbReference>
<dbReference type="InterPro" id="IPR036095">
    <property type="entry name" value="PTS_EIIB-like_sf"/>
</dbReference>
<dbReference type="GO" id="GO:0008982">
    <property type="term" value="F:protein-N(PI)-phosphohistidine-sugar phosphotransferase activity"/>
    <property type="evidence" value="ECO:0007669"/>
    <property type="project" value="InterPro"/>
</dbReference>
<dbReference type="AlphaFoldDB" id="A0A5K1IHV0"/>
<dbReference type="Pfam" id="PF02302">
    <property type="entry name" value="PTS_IIB"/>
    <property type="match status" value="1"/>
</dbReference>
<name>A0A5K1IHV0_9ACTN</name>
<dbReference type="GO" id="GO:0009401">
    <property type="term" value="P:phosphoenolpyruvate-dependent sugar phosphotransferase system"/>
    <property type="evidence" value="ECO:0007669"/>
    <property type="project" value="InterPro"/>
</dbReference>
<evidence type="ECO:0000313" key="4">
    <source>
        <dbReference type="Proteomes" id="UP000361836"/>
    </source>
</evidence>
<dbReference type="RefSeq" id="WP_117734930.1">
    <property type="nucleotide sequence ID" value="NZ_CAAKNU010000099.1"/>
</dbReference>
<evidence type="ECO:0000259" key="2">
    <source>
        <dbReference type="PROSITE" id="PS51099"/>
    </source>
</evidence>
<feature type="domain" description="PTS EIIB type-2" evidence="2">
    <location>
        <begin position="2"/>
        <end position="96"/>
    </location>
</feature>
<sequence>MVKILCCCGNGLGSSFACQMAIEQVMKKLGVQCKMDHDSVSSAAGASKGFDMIVAAENFKTQIESYNTGLPCVFLKRLVDKKEIEEKLTPVLKEMGVLE</sequence>
<dbReference type="EC" id="2.7.1.194" evidence="3"/>
<keyword evidence="4" id="KW-1185">Reference proteome</keyword>
<proteinExistence type="predicted"/>
<dbReference type="InterPro" id="IPR003501">
    <property type="entry name" value="PTS_EIIB_2/3"/>
</dbReference>
<reference evidence="3 4" key="1">
    <citation type="submission" date="2019-10" db="EMBL/GenBank/DDBJ databases">
        <authorList>
            <person name="Wolf R A."/>
        </authorList>
    </citation>
    <scope>NUCLEOTIDE SEQUENCE [LARGE SCALE GENOMIC DNA]</scope>
    <source>
        <strain evidence="3">Collinsella_aerofaciens_MC2</strain>
    </source>
</reference>
<organism evidence="3 4">
    <name type="scientific">Collinsella aerofaciens</name>
    <dbReference type="NCBI Taxonomy" id="74426"/>
    <lineage>
        <taxon>Bacteria</taxon>
        <taxon>Bacillati</taxon>
        <taxon>Actinomycetota</taxon>
        <taxon>Coriobacteriia</taxon>
        <taxon>Coriobacteriales</taxon>
        <taxon>Coriobacteriaceae</taxon>
        <taxon>Collinsella</taxon>
    </lineage>
</organism>
<dbReference type="CDD" id="cd05563">
    <property type="entry name" value="PTS_IIB_ascorbate"/>
    <property type="match status" value="1"/>
</dbReference>
<dbReference type="SUPFAM" id="SSF52794">
    <property type="entry name" value="PTS system IIB component-like"/>
    <property type="match status" value="1"/>
</dbReference>
<dbReference type="EMBL" id="CABWIE010000036">
    <property type="protein sequence ID" value="VWM03788.1"/>
    <property type="molecule type" value="Genomic_DNA"/>
</dbReference>
<evidence type="ECO:0000256" key="1">
    <source>
        <dbReference type="ARBA" id="ARBA00022679"/>
    </source>
</evidence>
<dbReference type="OrthoDB" id="6603449at2"/>
<dbReference type="PROSITE" id="PS51099">
    <property type="entry name" value="PTS_EIIB_TYPE_2"/>
    <property type="match status" value="1"/>
</dbReference>
<evidence type="ECO:0000313" key="3">
    <source>
        <dbReference type="EMBL" id="VWM03788.1"/>
    </source>
</evidence>
<keyword evidence="1 3" id="KW-0808">Transferase</keyword>
<dbReference type="PROSITE" id="PS51257">
    <property type="entry name" value="PROKAR_LIPOPROTEIN"/>
    <property type="match status" value="1"/>
</dbReference>
<dbReference type="InterPro" id="IPR013011">
    <property type="entry name" value="PTS_EIIB_2"/>
</dbReference>
<accession>A0A5K1IHV0</accession>
<gene>
    <name evidence="3" type="primary">ulaB</name>
    <name evidence="3" type="ORF">KCJAJFAP_01360</name>
</gene>
<dbReference type="Gene3D" id="3.40.50.2300">
    <property type="match status" value="1"/>
</dbReference>